<dbReference type="InterPro" id="IPR005467">
    <property type="entry name" value="His_kinase_dom"/>
</dbReference>
<dbReference type="PANTHER" id="PTHR24421:SF10">
    <property type="entry name" value="NITRATE_NITRITE SENSOR PROTEIN NARQ"/>
    <property type="match status" value="1"/>
</dbReference>
<dbReference type="EC" id="2.7.13.3" evidence="3"/>
<keyword evidence="12 13" id="KW-0472">Membrane</keyword>
<proteinExistence type="predicted"/>
<dbReference type="InterPro" id="IPR036890">
    <property type="entry name" value="HATPase_C_sf"/>
</dbReference>
<evidence type="ECO:0000313" key="15">
    <source>
        <dbReference type="EMBL" id="MFC7272745.1"/>
    </source>
</evidence>
<dbReference type="Proteomes" id="UP001596548">
    <property type="component" value="Unassembled WGS sequence"/>
</dbReference>
<organism evidence="15 16">
    <name type="scientific">Paractinoplanes rhizophilus</name>
    <dbReference type="NCBI Taxonomy" id="1416877"/>
    <lineage>
        <taxon>Bacteria</taxon>
        <taxon>Bacillati</taxon>
        <taxon>Actinomycetota</taxon>
        <taxon>Actinomycetes</taxon>
        <taxon>Micromonosporales</taxon>
        <taxon>Micromonosporaceae</taxon>
        <taxon>Paractinoplanes</taxon>
    </lineage>
</organism>
<comment type="caution">
    <text evidence="15">The sequence shown here is derived from an EMBL/GenBank/DDBJ whole genome shotgun (WGS) entry which is preliminary data.</text>
</comment>
<evidence type="ECO:0000256" key="9">
    <source>
        <dbReference type="ARBA" id="ARBA00022840"/>
    </source>
</evidence>
<keyword evidence="11" id="KW-0902">Two-component regulatory system</keyword>
<evidence type="ECO:0000256" key="13">
    <source>
        <dbReference type="SAM" id="Phobius"/>
    </source>
</evidence>
<feature type="domain" description="Histidine kinase" evidence="14">
    <location>
        <begin position="364"/>
        <end position="448"/>
    </location>
</feature>
<evidence type="ECO:0000256" key="8">
    <source>
        <dbReference type="ARBA" id="ARBA00022777"/>
    </source>
</evidence>
<dbReference type="InterPro" id="IPR050482">
    <property type="entry name" value="Sensor_HK_TwoCompSys"/>
</dbReference>
<dbReference type="InterPro" id="IPR011712">
    <property type="entry name" value="Sig_transdc_His_kin_sub3_dim/P"/>
</dbReference>
<evidence type="ECO:0000256" key="3">
    <source>
        <dbReference type="ARBA" id="ARBA00012438"/>
    </source>
</evidence>
<protein>
    <recommendedName>
        <fullName evidence="3">histidine kinase</fullName>
        <ecNumber evidence="3">2.7.13.3</ecNumber>
    </recommendedName>
</protein>
<evidence type="ECO:0000256" key="11">
    <source>
        <dbReference type="ARBA" id="ARBA00023012"/>
    </source>
</evidence>
<evidence type="ECO:0000256" key="7">
    <source>
        <dbReference type="ARBA" id="ARBA00022741"/>
    </source>
</evidence>
<evidence type="ECO:0000259" key="14">
    <source>
        <dbReference type="PROSITE" id="PS50109"/>
    </source>
</evidence>
<keyword evidence="6 13" id="KW-0812">Transmembrane</keyword>
<evidence type="ECO:0000256" key="5">
    <source>
        <dbReference type="ARBA" id="ARBA00022679"/>
    </source>
</evidence>
<dbReference type="CDD" id="cd16917">
    <property type="entry name" value="HATPase_UhpB-NarQ-NarX-like"/>
    <property type="match status" value="1"/>
</dbReference>
<dbReference type="PROSITE" id="PS50109">
    <property type="entry name" value="HIS_KIN"/>
    <property type="match status" value="1"/>
</dbReference>
<dbReference type="InterPro" id="IPR038318">
    <property type="entry name" value="KdpD_sf"/>
</dbReference>
<feature type="transmembrane region" description="Helical" evidence="13">
    <location>
        <begin position="86"/>
        <end position="109"/>
    </location>
</feature>
<evidence type="ECO:0000256" key="2">
    <source>
        <dbReference type="ARBA" id="ARBA00004141"/>
    </source>
</evidence>
<dbReference type="InterPro" id="IPR025201">
    <property type="entry name" value="KdpD_TM"/>
</dbReference>
<keyword evidence="8" id="KW-0418">Kinase</keyword>
<comment type="catalytic activity">
    <reaction evidence="1">
        <text>ATP + protein L-histidine = ADP + protein N-phospho-L-histidine.</text>
        <dbReference type="EC" id="2.7.13.3"/>
    </reaction>
</comment>
<dbReference type="SMART" id="SM00387">
    <property type="entry name" value="HATPase_c"/>
    <property type="match status" value="1"/>
</dbReference>
<dbReference type="InterPro" id="IPR003594">
    <property type="entry name" value="HATPase_dom"/>
</dbReference>
<feature type="transmembrane region" description="Helical" evidence="13">
    <location>
        <begin position="12"/>
        <end position="32"/>
    </location>
</feature>
<dbReference type="Gene3D" id="3.30.565.10">
    <property type="entry name" value="Histidine kinase-like ATPase, C-terminal domain"/>
    <property type="match status" value="1"/>
</dbReference>
<dbReference type="PANTHER" id="PTHR24421">
    <property type="entry name" value="NITRATE/NITRITE SENSOR PROTEIN NARX-RELATED"/>
    <property type="match status" value="1"/>
</dbReference>
<evidence type="ECO:0000256" key="10">
    <source>
        <dbReference type="ARBA" id="ARBA00022989"/>
    </source>
</evidence>
<feature type="transmembrane region" description="Helical" evidence="13">
    <location>
        <begin position="39"/>
        <end position="62"/>
    </location>
</feature>
<keyword evidence="4" id="KW-0597">Phosphoprotein</keyword>
<keyword evidence="9 15" id="KW-0067">ATP-binding</keyword>
<dbReference type="Pfam" id="PF13493">
    <property type="entry name" value="DUF4118"/>
    <property type="match status" value="1"/>
</dbReference>
<dbReference type="Gene3D" id="1.20.5.1930">
    <property type="match status" value="1"/>
</dbReference>
<keyword evidence="16" id="KW-1185">Reference proteome</keyword>
<sequence>MRSRLPFPVEVALAIVAGVGAFVVSALVCSAARGHVPDLVMGLALLLVVLGIARAAGILYALPSGVAAILAYDWYFLPPLRDLNDAAYAVLGLFIVMAVIVGSVTTSAGRRALAAERARGDLAETQASLRRLALLIARGESPRSVFAAVTREVLRHFGNGTARLIRFERDGGATDVAVEGAMTPADELVAKVRGTGRPAQDGNALGTPIHVDGRVWGMFLVCSEDRLPPDSQARMAEFTELVATAVADAQSRAELVSSRARIVAAADEARRRIERDLHDGAQQRLVALSLRLRTAEAANLPELAADLTTVIDELRELSRGIHPAVLTDSGLRPALRALGRRSPVPVEVSVDLAERLPQPVEVGVYYVVSEMVTNAVKHAEASVVAVDASVDDDTLVLVVRDDGAGGADEGKGSGLVGLKDRIAALGGTFELVSPVGGGTTATCRIPLG</sequence>
<dbReference type="RefSeq" id="WP_378964149.1">
    <property type="nucleotide sequence ID" value="NZ_JBHTBJ010000001.1"/>
</dbReference>
<dbReference type="Pfam" id="PF02518">
    <property type="entry name" value="HATPase_c"/>
    <property type="match status" value="1"/>
</dbReference>
<dbReference type="EMBL" id="JBHTBJ010000001">
    <property type="protein sequence ID" value="MFC7272745.1"/>
    <property type="molecule type" value="Genomic_DNA"/>
</dbReference>
<evidence type="ECO:0000256" key="12">
    <source>
        <dbReference type="ARBA" id="ARBA00023136"/>
    </source>
</evidence>
<dbReference type="SUPFAM" id="SSF55874">
    <property type="entry name" value="ATPase domain of HSP90 chaperone/DNA topoisomerase II/histidine kinase"/>
    <property type="match status" value="1"/>
</dbReference>
<dbReference type="Pfam" id="PF07730">
    <property type="entry name" value="HisKA_3"/>
    <property type="match status" value="1"/>
</dbReference>
<keyword evidence="7" id="KW-0547">Nucleotide-binding</keyword>
<evidence type="ECO:0000256" key="6">
    <source>
        <dbReference type="ARBA" id="ARBA00022692"/>
    </source>
</evidence>
<keyword evidence="10 13" id="KW-1133">Transmembrane helix</keyword>
<accession>A0ABW2HJQ7</accession>
<name>A0ABW2HJQ7_9ACTN</name>
<reference evidence="16" key="1">
    <citation type="journal article" date="2019" name="Int. J. Syst. Evol. Microbiol.">
        <title>The Global Catalogue of Microorganisms (GCM) 10K type strain sequencing project: providing services to taxonomists for standard genome sequencing and annotation.</title>
        <authorList>
            <consortium name="The Broad Institute Genomics Platform"/>
            <consortium name="The Broad Institute Genome Sequencing Center for Infectious Disease"/>
            <person name="Wu L."/>
            <person name="Ma J."/>
        </authorList>
    </citation>
    <scope>NUCLEOTIDE SEQUENCE [LARGE SCALE GENOMIC DNA]</scope>
    <source>
        <strain evidence="16">XZYJT-10</strain>
    </source>
</reference>
<dbReference type="Gene3D" id="1.20.120.620">
    <property type="entry name" value="Backbone structure of the membrane domain of e. Coli histidine kinase receptor kdpd"/>
    <property type="match status" value="1"/>
</dbReference>
<dbReference type="GO" id="GO:0005524">
    <property type="term" value="F:ATP binding"/>
    <property type="evidence" value="ECO:0007669"/>
    <property type="project" value="UniProtKB-KW"/>
</dbReference>
<evidence type="ECO:0000313" key="16">
    <source>
        <dbReference type="Proteomes" id="UP001596548"/>
    </source>
</evidence>
<keyword evidence="5" id="KW-0808">Transferase</keyword>
<evidence type="ECO:0000256" key="1">
    <source>
        <dbReference type="ARBA" id="ARBA00000085"/>
    </source>
</evidence>
<dbReference type="SUPFAM" id="SSF55781">
    <property type="entry name" value="GAF domain-like"/>
    <property type="match status" value="1"/>
</dbReference>
<gene>
    <name evidence="15" type="ORF">ACFQS1_02025</name>
</gene>
<evidence type="ECO:0000256" key="4">
    <source>
        <dbReference type="ARBA" id="ARBA00022553"/>
    </source>
</evidence>
<comment type="subcellular location">
    <subcellularLocation>
        <location evidence="2">Membrane</location>
        <topology evidence="2">Multi-pass membrane protein</topology>
    </subcellularLocation>
</comment>